<evidence type="ECO:0000313" key="4">
    <source>
        <dbReference type="EMBL" id="SDY00246.1"/>
    </source>
</evidence>
<dbReference type="InterPro" id="IPR036188">
    <property type="entry name" value="FAD/NAD-bd_sf"/>
</dbReference>
<organism evidence="4 5">
    <name type="scientific">Pseudomonas salomonii</name>
    <dbReference type="NCBI Taxonomy" id="191391"/>
    <lineage>
        <taxon>Bacteria</taxon>
        <taxon>Pseudomonadati</taxon>
        <taxon>Pseudomonadota</taxon>
        <taxon>Gammaproteobacteria</taxon>
        <taxon>Pseudomonadales</taxon>
        <taxon>Pseudomonadaceae</taxon>
        <taxon>Pseudomonas</taxon>
    </lineage>
</organism>
<reference evidence="4 5" key="1">
    <citation type="submission" date="2016-10" db="EMBL/GenBank/DDBJ databases">
        <authorList>
            <person name="de Groot N.N."/>
        </authorList>
    </citation>
    <scope>NUCLEOTIDE SEQUENCE [LARGE SCALE GENOMIC DNA]</scope>
    <source>
        <strain evidence="4 5">ICMP 14252</strain>
    </source>
</reference>
<sequence length="371" mass="41452">MDQPLDIAVIGCGLGGAAMTALLQAKGFNACVFEQAPSFGPVGAGIHLTPNLMNVLHDLDLQNQLVEKGFTPASFTSRCGATADVLFELPLASHMSVQYGASYITILRSDFHEALVSRIAPDSIHYAKQLNSIEQGSEDVKLGFADGSQQRARLVIAADGVFSKIRSALFDPTPPTFAGQAAYRAIVDASKLPHAPLDDLTKWWDGERFVISYYLDNDRKNYYFVAGFPEPDWPADRGWQEGSRDELLERFHDFHPHVRALLDTATDWKKWPLFERPPCDTWHAQRVALLGDACHPMRPHMAQGAAMAIEDAAVLSRYLCEFGLLRYEKAFARYYEERIERVSAVQAMSNENTWLRSAMDPSWVFAHQTGR</sequence>
<feature type="domain" description="FAD-binding" evidence="3">
    <location>
        <begin position="6"/>
        <end position="345"/>
    </location>
</feature>
<dbReference type="Gene3D" id="3.50.50.60">
    <property type="entry name" value="FAD/NAD(P)-binding domain"/>
    <property type="match status" value="1"/>
</dbReference>
<dbReference type="InterPro" id="IPR050493">
    <property type="entry name" value="FAD-dep_Monooxygenase_BioMet"/>
</dbReference>
<keyword evidence="2 4" id="KW-0503">Monooxygenase</keyword>
<dbReference type="PRINTS" id="PR00420">
    <property type="entry name" value="RNGMNOXGNASE"/>
</dbReference>
<keyword evidence="1" id="KW-0560">Oxidoreductase</keyword>
<dbReference type="AlphaFoldDB" id="A0A1H3GAF6"/>
<dbReference type="SUPFAM" id="SSF54373">
    <property type="entry name" value="FAD-linked reductases, C-terminal domain"/>
    <property type="match status" value="1"/>
</dbReference>
<dbReference type="InterPro" id="IPR002938">
    <property type="entry name" value="FAD-bd"/>
</dbReference>
<dbReference type="EMBL" id="FNOX01000002">
    <property type="protein sequence ID" value="SDY00246.1"/>
    <property type="molecule type" value="Genomic_DNA"/>
</dbReference>
<dbReference type="PANTHER" id="PTHR13789">
    <property type="entry name" value="MONOOXYGENASE"/>
    <property type="match status" value="1"/>
</dbReference>
<dbReference type="Pfam" id="PF01494">
    <property type="entry name" value="FAD_binding_3"/>
    <property type="match status" value="1"/>
</dbReference>
<dbReference type="RefSeq" id="WP_069787748.1">
    <property type="nucleotide sequence ID" value="NZ_FNOX01000002.1"/>
</dbReference>
<evidence type="ECO:0000256" key="1">
    <source>
        <dbReference type="ARBA" id="ARBA00023002"/>
    </source>
</evidence>
<proteinExistence type="predicted"/>
<accession>A0A1H3GAF6</accession>
<dbReference type="Proteomes" id="UP000182902">
    <property type="component" value="Unassembled WGS sequence"/>
</dbReference>
<evidence type="ECO:0000313" key="5">
    <source>
        <dbReference type="Proteomes" id="UP000182902"/>
    </source>
</evidence>
<evidence type="ECO:0000259" key="3">
    <source>
        <dbReference type="Pfam" id="PF01494"/>
    </source>
</evidence>
<dbReference type="GO" id="GO:0071949">
    <property type="term" value="F:FAD binding"/>
    <property type="evidence" value="ECO:0007669"/>
    <property type="project" value="InterPro"/>
</dbReference>
<dbReference type="GO" id="GO:0004497">
    <property type="term" value="F:monooxygenase activity"/>
    <property type="evidence" value="ECO:0007669"/>
    <property type="project" value="UniProtKB-KW"/>
</dbReference>
<dbReference type="SUPFAM" id="SSF51905">
    <property type="entry name" value="FAD/NAD(P)-binding domain"/>
    <property type="match status" value="1"/>
</dbReference>
<protein>
    <submittedName>
        <fullName evidence="4">6-hydroxynicotinate 3-monooxygenase</fullName>
    </submittedName>
</protein>
<evidence type="ECO:0000256" key="2">
    <source>
        <dbReference type="ARBA" id="ARBA00023033"/>
    </source>
</evidence>
<gene>
    <name evidence="4" type="ORF">SAMN05216247_102395</name>
</gene>
<dbReference type="PANTHER" id="PTHR13789:SF309">
    <property type="entry name" value="PUTATIVE (AFU_ORTHOLOGUE AFUA_6G14510)-RELATED"/>
    <property type="match status" value="1"/>
</dbReference>
<name>A0A1H3GAF6_9PSED</name>